<dbReference type="Proteomes" id="UP000268093">
    <property type="component" value="Unassembled WGS sequence"/>
</dbReference>
<reference evidence="1 2" key="1">
    <citation type="journal article" date="2018" name="New Phytol.">
        <title>Phylogenomics of Endogonaceae and evolution of mycorrhizas within Mucoromycota.</title>
        <authorList>
            <person name="Chang Y."/>
            <person name="Desiro A."/>
            <person name="Na H."/>
            <person name="Sandor L."/>
            <person name="Lipzen A."/>
            <person name="Clum A."/>
            <person name="Barry K."/>
            <person name="Grigoriev I.V."/>
            <person name="Martin F.M."/>
            <person name="Stajich J.E."/>
            <person name="Smith M.E."/>
            <person name="Bonito G."/>
            <person name="Spatafora J.W."/>
        </authorList>
    </citation>
    <scope>NUCLEOTIDE SEQUENCE [LARGE SCALE GENOMIC DNA]</scope>
    <source>
        <strain evidence="1 2">GMNB39</strain>
    </source>
</reference>
<protein>
    <submittedName>
        <fullName evidence="1">Uncharacterized protein</fullName>
    </submittedName>
</protein>
<dbReference type="EMBL" id="RBNI01004363">
    <property type="protein sequence ID" value="RUP47584.1"/>
    <property type="molecule type" value="Genomic_DNA"/>
</dbReference>
<organism evidence="1 2">
    <name type="scientific">Jimgerdemannia flammicorona</name>
    <dbReference type="NCBI Taxonomy" id="994334"/>
    <lineage>
        <taxon>Eukaryota</taxon>
        <taxon>Fungi</taxon>
        <taxon>Fungi incertae sedis</taxon>
        <taxon>Mucoromycota</taxon>
        <taxon>Mucoromycotina</taxon>
        <taxon>Endogonomycetes</taxon>
        <taxon>Endogonales</taxon>
        <taxon>Endogonaceae</taxon>
        <taxon>Jimgerdemannia</taxon>
    </lineage>
</organism>
<sequence>MKQVVFLDDSILYSSIAILQVLDLIVSPKRKPFKWPMNLNITIIRQLQGVIFAKVKTEEKNVVFNSFVMEVSGGVFILRVGVVMHAPTTFRLKKAKRRNLNMYVHISGKNGHNLDFSMEAHVM</sequence>
<evidence type="ECO:0000313" key="2">
    <source>
        <dbReference type="Proteomes" id="UP000268093"/>
    </source>
</evidence>
<name>A0A433D9N9_9FUNG</name>
<proteinExistence type="predicted"/>
<evidence type="ECO:0000313" key="1">
    <source>
        <dbReference type="EMBL" id="RUP47584.1"/>
    </source>
</evidence>
<gene>
    <name evidence="1" type="ORF">BC936DRAFT_145562</name>
</gene>
<comment type="caution">
    <text evidence="1">The sequence shown here is derived from an EMBL/GenBank/DDBJ whole genome shotgun (WGS) entry which is preliminary data.</text>
</comment>
<dbReference type="AlphaFoldDB" id="A0A433D9N9"/>
<keyword evidence="2" id="KW-1185">Reference proteome</keyword>
<accession>A0A433D9N9</accession>